<dbReference type="Gene3D" id="1.10.565.10">
    <property type="entry name" value="Retinoid X Receptor"/>
    <property type="match status" value="1"/>
</dbReference>
<feature type="region of interest" description="Disordered" evidence="10">
    <location>
        <begin position="1"/>
        <end position="59"/>
    </location>
</feature>
<evidence type="ECO:0000256" key="4">
    <source>
        <dbReference type="ARBA" id="ARBA00022833"/>
    </source>
</evidence>
<evidence type="ECO:0000256" key="5">
    <source>
        <dbReference type="ARBA" id="ARBA00023015"/>
    </source>
</evidence>
<keyword evidence="4" id="KW-0862">Zinc</keyword>
<keyword evidence="9" id="KW-0539">Nucleus</keyword>
<dbReference type="InterPro" id="IPR035500">
    <property type="entry name" value="NHR-like_dom_sf"/>
</dbReference>
<evidence type="ECO:0000256" key="7">
    <source>
        <dbReference type="ARBA" id="ARBA00023163"/>
    </source>
</evidence>
<evidence type="ECO:0000256" key="6">
    <source>
        <dbReference type="ARBA" id="ARBA00023125"/>
    </source>
</evidence>
<organism evidence="12 13">
    <name type="scientific">Eschrichtius robustus</name>
    <name type="common">California gray whale</name>
    <name type="synonym">Eschrichtius gibbosus</name>
    <dbReference type="NCBI Taxonomy" id="9764"/>
    <lineage>
        <taxon>Eukaryota</taxon>
        <taxon>Metazoa</taxon>
        <taxon>Chordata</taxon>
        <taxon>Craniata</taxon>
        <taxon>Vertebrata</taxon>
        <taxon>Euteleostomi</taxon>
        <taxon>Mammalia</taxon>
        <taxon>Eutheria</taxon>
        <taxon>Laurasiatheria</taxon>
        <taxon>Artiodactyla</taxon>
        <taxon>Whippomorpha</taxon>
        <taxon>Cetacea</taxon>
        <taxon>Mysticeti</taxon>
        <taxon>Eschrichtiidae</taxon>
        <taxon>Eschrichtius</taxon>
    </lineage>
</organism>
<comment type="caution">
    <text evidence="12">The sequence shown here is derived from an EMBL/GenBank/DDBJ whole genome shotgun (WGS) entry which is preliminary data.</text>
</comment>
<dbReference type="PANTHER" id="PTHR24082">
    <property type="entry name" value="NUCLEAR HORMONE RECEPTOR"/>
    <property type="match status" value="1"/>
</dbReference>
<proteinExistence type="inferred from homology"/>
<dbReference type="GO" id="GO:0045944">
    <property type="term" value="P:positive regulation of transcription by RNA polymerase II"/>
    <property type="evidence" value="ECO:0007669"/>
    <property type="project" value="TreeGrafter"/>
</dbReference>
<evidence type="ECO:0000256" key="3">
    <source>
        <dbReference type="ARBA" id="ARBA00022771"/>
    </source>
</evidence>
<name>A0AB34I0C1_ESCRO</name>
<keyword evidence="7" id="KW-0804">Transcription</keyword>
<keyword evidence="13" id="KW-1185">Reference proteome</keyword>
<evidence type="ECO:0000256" key="2">
    <source>
        <dbReference type="ARBA" id="ARBA00022723"/>
    </source>
</evidence>
<sequence length="528" mass="59579">MNVAGQVSSPAPLLQPAPGPLGKPSTHRQKPEEPPPVPLLWPRPNSEAKAGPPEGVTSVRVGRGQGARVLHAAYLLLFVLSQHSHETQRPAPVPFPEGHLRDHPEGPAAVPDLPPAQAPGERLEKRRRRRAWAREPEQARAAGCVRAHAQTGRRRPETRCLRLLLAIPAVIMSDTAVAQKRALIRRKKREQIGTQPPGAQGLTEEQQMMIRELITAQMKTSDSIFTHFRNFRTQSSEEAAKWSKIREDLCSVKVSLQLRGEDDSIWNYKPPADKSGKEISSRLPHMADTSTYMFKGIINFAKVILLFQGAGLRHFPRKRHLLLILAARDLLIEDQISLLKGATFELCQLRFNTVFNTETRTWECGQLSYCLETLPVPERCLSALAEGGKQPWREERSHASLHPPTGGFQQLLLEPILKFHYLLKKLQPHKEECVLRQAICLFSPDRPGVGQCRLLDQLQERFAITLKAYIECNRPRPAHCRFLFLKILAMLAELRCINVQHTQQLLRIQDIHPFATPLTQKLFSITNG</sequence>
<dbReference type="EMBL" id="JAIQCJ010000343">
    <property type="protein sequence ID" value="KAJ8796702.1"/>
    <property type="molecule type" value="Genomic_DNA"/>
</dbReference>
<dbReference type="GO" id="GO:0008270">
    <property type="term" value="F:zinc ion binding"/>
    <property type="evidence" value="ECO:0007669"/>
    <property type="project" value="UniProtKB-KW"/>
</dbReference>
<dbReference type="SUPFAM" id="SSF48508">
    <property type="entry name" value="Nuclear receptor ligand-binding domain"/>
    <property type="match status" value="1"/>
</dbReference>
<evidence type="ECO:0000259" key="11">
    <source>
        <dbReference type="PROSITE" id="PS51843"/>
    </source>
</evidence>
<dbReference type="Pfam" id="PF00104">
    <property type="entry name" value="Hormone_recep"/>
    <property type="match status" value="1"/>
</dbReference>
<dbReference type="PROSITE" id="PS51843">
    <property type="entry name" value="NR_LBD"/>
    <property type="match status" value="1"/>
</dbReference>
<feature type="domain" description="NR LBD" evidence="11">
    <location>
        <begin position="205"/>
        <end position="527"/>
    </location>
</feature>
<dbReference type="InterPro" id="IPR050234">
    <property type="entry name" value="Nuclear_hormone_rcpt_NR1"/>
</dbReference>
<dbReference type="GO" id="GO:0000978">
    <property type="term" value="F:RNA polymerase II cis-regulatory region sequence-specific DNA binding"/>
    <property type="evidence" value="ECO:0007669"/>
    <property type="project" value="TreeGrafter"/>
</dbReference>
<keyword evidence="3" id="KW-0863">Zinc-finger</keyword>
<dbReference type="AlphaFoldDB" id="A0AB34I0C1"/>
<accession>A0AB34I0C1</accession>
<protein>
    <recommendedName>
        <fullName evidence="11">NR LBD domain-containing protein</fullName>
    </recommendedName>
</protein>
<evidence type="ECO:0000313" key="13">
    <source>
        <dbReference type="Proteomes" id="UP001159641"/>
    </source>
</evidence>
<evidence type="ECO:0000256" key="9">
    <source>
        <dbReference type="ARBA" id="ARBA00023242"/>
    </source>
</evidence>
<dbReference type="GO" id="GO:0000122">
    <property type="term" value="P:negative regulation of transcription by RNA polymerase II"/>
    <property type="evidence" value="ECO:0007669"/>
    <property type="project" value="TreeGrafter"/>
</dbReference>
<dbReference type="SMART" id="SM00430">
    <property type="entry name" value="HOLI"/>
    <property type="match status" value="1"/>
</dbReference>
<comment type="similarity">
    <text evidence="1">Belongs to the nuclear hormone receptor family. NR1 subfamily.</text>
</comment>
<gene>
    <name evidence="12" type="ORF">J1605_017805</name>
</gene>
<evidence type="ECO:0000256" key="10">
    <source>
        <dbReference type="SAM" id="MobiDB-lite"/>
    </source>
</evidence>
<reference evidence="12 13" key="1">
    <citation type="submission" date="2022-11" db="EMBL/GenBank/DDBJ databases">
        <title>Whole genome sequence of Eschrichtius robustus ER-17-0199.</title>
        <authorList>
            <person name="Bruniche-Olsen A."/>
            <person name="Black A.N."/>
            <person name="Fields C.J."/>
            <person name="Walden K."/>
            <person name="Dewoody J.A."/>
        </authorList>
    </citation>
    <scope>NUCLEOTIDE SEQUENCE [LARGE SCALE GENOMIC DNA]</scope>
    <source>
        <strain evidence="12">ER-17-0199</strain>
        <tissue evidence="12">Blubber</tissue>
    </source>
</reference>
<evidence type="ECO:0000256" key="8">
    <source>
        <dbReference type="ARBA" id="ARBA00023170"/>
    </source>
</evidence>
<dbReference type="InterPro" id="IPR000536">
    <property type="entry name" value="Nucl_hrmn_rcpt_lig-bd"/>
</dbReference>
<feature type="region of interest" description="Disordered" evidence="10">
    <location>
        <begin position="87"/>
        <end position="136"/>
    </location>
</feature>
<dbReference type="GO" id="GO:0004879">
    <property type="term" value="F:nuclear receptor activity"/>
    <property type="evidence" value="ECO:0007669"/>
    <property type="project" value="TreeGrafter"/>
</dbReference>
<evidence type="ECO:0000313" key="12">
    <source>
        <dbReference type="EMBL" id="KAJ8796702.1"/>
    </source>
</evidence>
<dbReference type="GO" id="GO:0030154">
    <property type="term" value="P:cell differentiation"/>
    <property type="evidence" value="ECO:0007669"/>
    <property type="project" value="TreeGrafter"/>
</dbReference>
<keyword evidence="5" id="KW-0805">Transcription regulation</keyword>
<evidence type="ECO:0000256" key="1">
    <source>
        <dbReference type="ARBA" id="ARBA00008092"/>
    </source>
</evidence>
<dbReference type="Proteomes" id="UP001159641">
    <property type="component" value="Unassembled WGS sequence"/>
</dbReference>
<keyword evidence="2" id="KW-0479">Metal-binding</keyword>
<dbReference type="PANTHER" id="PTHR24082:SF39">
    <property type="entry name" value="NUCLEAR RECEPTOR SUBFAMILY 1 GROUP I MEMBER 2"/>
    <property type="match status" value="1"/>
</dbReference>
<keyword evidence="6" id="KW-0238">DNA-binding</keyword>
<keyword evidence="8" id="KW-0675">Receptor</keyword>